<evidence type="ECO:0000313" key="3">
    <source>
        <dbReference type="Proteomes" id="UP001341840"/>
    </source>
</evidence>
<sequence>MSPAPRLQLRKILREPIDNGGIGYLHQLAFGFLIRQQDSITGHPSQACRPSYSSQPIPSSSTTHHHLNSSITLAASDVALLLTAGAPPGCGPGSAPEATSFSTTYLTINLWY</sequence>
<dbReference type="Proteomes" id="UP001341840">
    <property type="component" value="Unassembled WGS sequence"/>
</dbReference>
<name>A0ABU6YR94_9FABA</name>
<protein>
    <submittedName>
        <fullName evidence="2">Uncharacterized protein</fullName>
    </submittedName>
</protein>
<gene>
    <name evidence="2" type="ORF">PIB30_084064</name>
</gene>
<dbReference type="EMBL" id="JASCZI010243007">
    <property type="protein sequence ID" value="MED6212514.1"/>
    <property type="molecule type" value="Genomic_DNA"/>
</dbReference>
<organism evidence="2 3">
    <name type="scientific">Stylosanthes scabra</name>
    <dbReference type="NCBI Taxonomy" id="79078"/>
    <lineage>
        <taxon>Eukaryota</taxon>
        <taxon>Viridiplantae</taxon>
        <taxon>Streptophyta</taxon>
        <taxon>Embryophyta</taxon>
        <taxon>Tracheophyta</taxon>
        <taxon>Spermatophyta</taxon>
        <taxon>Magnoliopsida</taxon>
        <taxon>eudicotyledons</taxon>
        <taxon>Gunneridae</taxon>
        <taxon>Pentapetalae</taxon>
        <taxon>rosids</taxon>
        <taxon>fabids</taxon>
        <taxon>Fabales</taxon>
        <taxon>Fabaceae</taxon>
        <taxon>Papilionoideae</taxon>
        <taxon>50 kb inversion clade</taxon>
        <taxon>dalbergioids sensu lato</taxon>
        <taxon>Dalbergieae</taxon>
        <taxon>Pterocarpus clade</taxon>
        <taxon>Stylosanthes</taxon>
    </lineage>
</organism>
<feature type="compositionally biased region" description="Low complexity" evidence="1">
    <location>
        <begin position="50"/>
        <end position="65"/>
    </location>
</feature>
<accession>A0ABU6YR94</accession>
<keyword evidence="3" id="KW-1185">Reference proteome</keyword>
<proteinExistence type="predicted"/>
<evidence type="ECO:0000313" key="2">
    <source>
        <dbReference type="EMBL" id="MED6212514.1"/>
    </source>
</evidence>
<reference evidence="2 3" key="1">
    <citation type="journal article" date="2023" name="Plants (Basel)">
        <title>Bridging the Gap: Combining Genomics and Transcriptomics Approaches to Understand Stylosanthes scabra, an Orphan Legume from the Brazilian Caatinga.</title>
        <authorList>
            <person name="Ferreira-Neto J.R.C."/>
            <person name="da Silva M.D."/>
            <person name="Binneck E."/>
            <person name="de Melo N.F."/>
            <person name="da Silva R.H."/>
            <person name="de Melo A.L.T.M."/>
            <person name="Pandolfi V."/>
            <person name="Bustamante F.O."/>
            <person name="Brasileiro-Vidal A.C."/>
            <person name="Benko-Iseppon A.M."/>
        </authorList>
    </citation>
    <scope>NUCLEOTIDE SEQUENCE [LARGE SCALE GENOMIC DNA]</scope>
    <source>
        <tissue evidence="2">Leaves</tissue>
    </source>
</reference>
<feature type="region of interest" description="Disordered" evidence="1">
    <location>
        <begin position="42"/>
        <end position="65"/>
    </location>
</feature>
<evidence type="ECO:0000256" key="1">
    <source>
        <dbReference type="SAM" id="MobiDB-lite"/>
    </source>
</evidence>
<comment type="caution">
    <text evidence="2">The sequence shown here is derived from an EMBL/GenBank/DDBJ whole genome shotgun (WGS) entry which is preliminary data.</text>
</comment>